<dbReference type="InterPro" id="IPR036282">
    <property type="entry name" value="Glutathione-S-Trfase_C_sf"/>
</dbReference>
<dbReference type="Gene3D" id="3.40.30.10">
    <property type="entry name" value="Glutaredoxin"/>
    <property type="match status" value="1"/>
</dbReference>
<dbReference type="SUPFAM" id="SSF52833">
    <property type="entry name" value="Thioredoxin-like"/>
    <property type="match status" value="1"/>
</dbReference>
<evidence type="ECO:0000313" key="4">
    <source>
        <dbReference type="Proteomes" id="UP000002745"/>
    </source>
</evidence>
<dbReference type="RefSeq" id="WP_015826434.1">
    <property type="nucleotide sequence ID" value="NC_012982.1"/>
</dbReference>
<dbReference type="OrthoDB" id="7664269at2"/>
<evidence type="ECO:0000259" key="1">
    <source>
        <dbReference type="Pfam" id="PF17171"/>
    </source>
</evidence>
<gene>
    <name evidence="3" type="ordered locus">Hbal_0582</name>
</gene>
<dbReference type="PANTHER" id="PTHR12289">
    <property type="entry name" value="METAXIN RELATED"/>
    <property type="match status" value="1"/>
</dbReference>
<dbReference type="EMBL" id="CP001678">
    <property type="protein sequence ID" value="ACT58284.1"/>
    <property type="molecule type" value="Genomic_DNA"/>
</dbReference>
<dbReference type="Proteomes" id="UP000002745">
    <property type="component" value="Chromosome"/>
</dbReference>
<keyword evidence="3" id="KW-0808">Transferase</keyword>
<dbReference type="SFLD" id="SFLDS00019">
    <property type="entry name" value="Glutathione_Transferase_(cytos"/>
    <property type="match status" value="1"/>
</dbReference>
<dbReference type="InterPro" id="IPR050931">
    <property type="entry name" value="Mito_Protein_Transport_Metaxin"/>
</dbReference>
<dbReference type="eggNOG" id="COG0625">
    <property type="taxonomic scope" value="Bacteria"/>
</dbReference>
<evidence type="ECO:0000259" key="2">
    <source>
        <dbReference type="Pfam" id="PF17172"/>
    </source>
</evidence>
<dbReference type="PANTHER" id="PTHR12289:SF41">
    <property type="entry name" value="FAILED AXON CONNECTIONS-RELATED"/>
    <property type="match status" value="1"/>
</dbReference>
<feature type="domain" description="Thioredoxin-like fold" evidence="2">
    <location>
        <begin position="18"/>
        <end position="114"/>
    </location>
</feature>
<evidence type="ECO:0000313" key="3">
    <source>
        <dbReference type="EMBL" id="ACT58284.1"/>
    </source>
</evidence>
<dbReference type="HOGENOM" id="CLU_044137_1_2_5"/>
<dbReference type="AlphaFoldDB" id="C6XNN1"/>
<dbReference type="Gene3D" id="1.20.1050.10">
    <property type="match status" value="1"/>
</dbReference>
<dbReference type="SFLD" id="SFLDG01200">
    <property type="entry name" value="SUF1.1"/>
    <property type="match status" value="1"/>
</dbReference>
<keyword evidence="4" id="KW-1185">Reference proteome</keyword>
<dbReference type="KEGG" id="hba:Hbal_0582"/>
<dbReference type="STRING" id="582402.Hbal_0582"/>
<feature type="domain" description="Metaxin glutathione S-transferase" evidence="1">
    <location>
        <begin position="165"/>
        <end position="225"/>
    </location>
</feature>
<reference evidence="4" key="1">
    <citation type="journal article" date="2011" name="J. Bacteriol.">
        <title>Genome sequences of eight morphologically diverse alphaproteobacteria.</title>
        <authorList>
            <consortium name="US DOE Joint Genome Institute"/>
            <person name="Brown P.J."/>
            <person name="Kysela D.T."/>
            <person name="Buechlein A."/>
            <person name="Hemmerich C."/>
            <person name="Brun Y.V."/>
        </authorList>
    </citation>
    <scope>NUCLEOTIDE SEQUENCE [LARGE SCALE GENOMIC DNA]</scope>
    <source>
        <strain evidence="4">ATCC 49814 / DSM 5838 / IFAM 1418</strain>
    </source>
</reference>
<name>C6XNN1_HIRBI</name>
<accession>C6XNN1</accession>
<dbReference type="Pfam" id="PF17172">
    <property type="entry name" value="GST_N_4"/>
    <property type="match status" value="1"/>
</dbReference>
<dbReference type="SFLD" id="SFLDG01180">
    <property type="entry name" value="SUF1"/>
    <property type="match status" value="1"/>
</dbReference>
<organism evidence="3 4">
    <name type="scientific">Hirschia baltica (strain ATCC 49814 / DSM 5838 / IFAM 1418)</name>
    <dbReference type="NCBI Taxonomy" id="582402"/>
    <lineage>
        <taxon>Bacteria</taxon>
        <taxon>Pseudomonadati</taxon>
        <taxon>Pseudomonadota</taxon>
        <taxon>Alphaproteobacteria</taxon>
        <taxon>Hyphomonadales</taxon>
        <taxon>Hyphomonadaceae</taxon>
        <taxon>Hirschia</taxon>
    </lineage>
</organism>
<dbReference type="InterPro" id="IPR033468">
    <property type="entry name" value="Metaxin_GST"/>
</dbReference>
<protein>
    <submittedName>
        <fullName evidence="3">Putative glutathione S-transferase</fullName>
    </submittedName>
</protein>
<dbReference type="SUPFAM" id="SSF47616">
    <property type="entry name" value="GST C-terminal domain-like"/>
    <property type="match status" value="1"/>
</dbReference>
<dbReference type="InterPro" id="IPR012336">
    <property type="entry name" value="Thioredoxin-like_fold"/>
</dbReference>
<dbReference type="GO" id="GO:0016740">
    <property type="term" value="F:transferase activity"/>
    <property type="evidence" value="ECO:0007669"/>
    <property type="project" value="UniProtKB-KW"/>
</dbReference>
<sequence>MTVLFGWGPMWECSSVSPYVMKSMIHLEMLEVDYSVQIADLEEAPFKKAPYVKDEGKLIGDSVLIRRHFEAKLNKDLDAVLSQKEKAQAWAIERMVEADMGLMLLHERWLKEENFNKGPMHFFDGVPEAVRSSVIEGSLNTLRQRADEQGLSRFEETDRLYLFDKVVSALSNQLGDSTYMFGENATGVDACVAAFVQGCSTPFFETPMIDIMHKYSNLQEHSKRVDARFVQTEKWAAA</sequence>
<proteinExistence type="predicted"/>
<dbReference type="InterPro" id="IPR040079">
    <property type="entry name" value="Glutathione_S-Trfase"/>
</dbReference>
<dbReference type="InterPro" id="IPR036249">
    <property type="entry name" value="Thioredoxin-like_sf"/>
</dbReference>
<dbReference type="InterPro" id="IPR026928">
    <property type="entry name" value="FAX/IsoI-like"/>
</dbReference>
<dbReference type="Pfam" id="PF17171">
    <property type="entry name" value="GST_C_6"/>
    <property type="match status" value="1"/>
</dbReference>